<name>A0A8X6P9W8_NEPPI</name>
<evidence type="ECO:0000256" key="1">
    <source>
        <dbReference type="SAM" id="MobiDB-lite"/>
    </source>
</evidence>
<feature type="region of interest" description="Disordered" evidence="1">
    <location>
        <begin position="15"/>
        <end position="83"/>
    </location>
</feature>
<keyword evidence="3" id="KW-1185">Reference proteome</keyword>
<evidence type="ECO:0000313" key="2">
    <source>
        <dbReference type="EMBL" id="GFT59657.1"/>
    </source>
</evidence>
<dbReference type="EMBL" id="BMAW01018698">
    <property type="protein sequence ID" value="GFT59657.1"/>
    <property type="molecule type" value="Genomic_DNA"/>
</dbReference>
<feature type="compositionally biased region" description="Pro residues" evidence="1">
    <location>
        <begin position="32"/>
        <end position="56"/>
    </location>
</feature>
<comment type="caution">
    <text evidence="2">The sequence shown here is derived from an EMBL/GenBank/DDBJ whole genome shotgun (WGS) entry which is preliminary data.</text>
</comment>
<protein>
    <submittedName>
        <fullName evidence="2">Uncharacterized protein</fullName>
    </submittedName>
</protein>
<dbReference type="Proteomes" id="UP000887013">
    <property type="component" value="Unassembled WGS sequence"/>
</dbReference>
<evidence type="ECO:0000313" key="3">
    <source>
        <dbReference type="Proteomes" id="UP000887013"/>
    </source>
</evidence>
<accession>A0A8X6P9W8</accession>
<reference evidence="2" key="1">
    <citation type="submission" date="2020-08" db="EMBL/GenBank/DDBJ databases">
        <title>Multicomponent nature underlies the extraordinary mechanical properties of spider dragline silk.</title>
        <authorList>
            <person name="Kono N."/>
            <person name="Nakamura H."/>
            <person name="Mori M."/>
            <person name="Yoshida Y."/>
            <person name="Ohtoshi R."/>
            <person name="Malay A.D."/>
            <person name="Moran D.A.P."/>
            <person name="Tomita M."/>
            <person name="Numata K."/>
            <person name="Arakawa K."/>
        </authorList>
    </citation>
    <scope>NUCLEOTIDE SEQUENCE</scope>
</reference>
<sequence>MGLNDWSRAMLLSSHPTHSPIFSGGSLLAPFIRPPPPPPPPPPPHQDFQTPSPPNSPNLNHHRNHPNHRNQQPHHTAKDGGVYRSGRYCSYSCVVTDHGDEIRVHRSFSRPNASSASRWHNHWAFQKSCWASGLRTGNPGPSAPI</sequence>
<dbReference type="AlphaFoldDB" id="A0A8X6P9W8"/>
<proteinExistence type="predicted"/>
<organism evidence="2 3">
    <name type="scientific">Nephila pilipes</name>
    <name type="common">Giant wood spider</name>
    <name type="synonym">Nephila maculata</name>
    <dbReference type="NCBI Taxonomy" id="299642"/>
    <lineage>
        <taxon>Eukaryota</taxon>
        <taxon>Metazoa</taxon>
        <taxon>Ecdysozoa</taxon>
        <taxon>Arthropoda</taxon>
        <taxon>Chelicerata</taxon>
        <taxon>Arachnida</taxon>
        <taxon>Araneae</taxon>
        <taxon>Araneomorphae</taxon>
        <taxon>Entelegynae</taxon>
        <taxon>Araneoidea</taxon>
        <taxon>Nephilidae</taxon>
        <taxon>Nephila</taxon>
    </lineage>
</organism>
<gene>
    <name evidence="2" type="ORF">NPIL_132091</name>
</gene>
<feature type="compositionally biased region" description="Basic residues" evidence="1">
    <location>
        <begin position="60"/>
        <end position="72"/>
    </location>
</feature>